<evidence type="ECO:0000313" key="1">
    <source>
        <dbReference type="EMBL" id="OQR71116.1"/>
    </source>
</evidence>
<gene>
    <name evidence="1" type="ORF">BIW11_04031</name>
</gene>
<comment type="caution">
    <text evidence="1">The sequence shown here is derived from an EMBL/GenBank/DDBJ whole genome shotgun (WGS) entry which is preliminary data.</text>
</comment>
<name>A0A1V9XCG7_9ACAR</name>
<dbReference type="Proteomes" id="UP000192247">
    <property type="component" value="Unassembled WGS sequence"/>
</dbReference>
<proteinExistence type="predicted"/>
<dbReference type="EMBL" id="MNPL01015328">
    <property type="protein sequence ID" value="OQR71116.1"/>
    <property type="molecule type" value="Genomic_DNA"/>
</dbReference>
<sequence>MSVQKHPYSFLRSCGPPLLKGIASKWLCSWLAAVREQPTTPTAPRWVAPSKTLSPPPSLGRFPGVSAAPQAVLVSSCWQAFGCHSLPRVYPSYPLPRTTTSRGAAVRLVGSAQNIQPRLVESHRPINVNKSPRPGECFASAFTTRITIGVSTGEIGDDVKVFPVAEWSDQSSKAREDLQVVLVATEEKLTWHKQ</sequence>
<dbReference type="AlphaFoldDB" id="A0A1V9XCG7"/>
<evidence type="ECO:0000313" key="2">
    <source>
        <dbReference type="Proteomes" id="UP000192247"/>
    </source>
</evidence>
<dbReference type="InParanoid" id="A0A1V9XCG7"/>
<protein>
    <submittedName>
        <fullName evidence="1">Uncharacterized protein</fullName>
    </submittedName>
</protein>
<keyword evidence="2" id="KW-1185">Reference proteome</keyword>
<accession>A0A1V9XCG7</accession>
<reference evidence="1 2" key="1">
    <citation type="journal article" date="2017" name="Gigascience">
        <title>Draft genome of the honey bee ectoparasitic mite, Tropilaelaps mercedesae, is shaped by the parasitic life history.</title>
        <authorList>
            <person name="Dong X."/>
            <person name="Armstrong S.D."/>
            <person name="Xia D."/>
            <person name="Makepeace B.L."/>
            <person name="Darby A.C."/>
            <person name="Kadowaki T."/>
        </authorList>
    </citation>
    <scope>NUCLEOTIDE SEQUENCE [LARGE SCALE GENOMIC DNA]</scope>
    <source>
        <strain evidence="1">Wuxi-XJTLU</strain>
    </source>
</reference>
<organism evidence="1 2">
    <name type="scientific">Tropilaelaps mercedesae</name>
    <dbReference type="NCBI Taxonomy" id="418985"/>
    <lineage>
        <taxon>Eukaryota</taxon>
        <taxon>Metazoa</taxon>
        <taxon>Ecdysozoa</taxon>
        <taxon>Arthropoda</taxon>
        <taxon>Chelicerata</taxon>
        <taxon>Arachnida</taxon>
        <taxon>Acari</taxon>
        <taxon>Parasitiformes</taxon>
        <taxon>Mesostigmata</taxon>
        <taxon>Gamasina</taxon>
        <taxon>Dermanyssoidea</taxon>
        <taxon>Laelapidae</taxon>
        <taxon>Tropilaelaps</taxon>
    </lineage>
</organism>